<feature type="compositionally biased region" description="Low complexity" evidence="2">
    <location>
        <begin position="1"/>
        <end position="70"/>
    </location>
</feature>
<dbReference type="Gene3D" id="3.60.160.10">
    <property type="entry name" value="Mitochondrial biogenesis AIM24"/>
    <property type="match status" value="1"/>
</dbReference>
<proteinExistence type="inferred from homology"/>
<dbReference type="NCBIfam" id="TIGR00266">
    <property type="entry name" value="TIGR00266 family protein"/>
    <property type="match status" value="1"/>
</dbReference>
<reference evidence="3 4" key="1">
    <citation type="submission" date="2023-08" db="EMBL/GenBank/DDBJ databases">
        <title>Black Yeasts Isolated from many extreme environments.</title>
        <authorList>
            <person name="Coleine C."/>
            <person name="Stajich J.E."/>
            <person name="Selbmann L."/>
        </authorList>
    </citation>
    <scope>NUCLEOTIDE SEQUENCE [LARGE SCALE GENOMIC DNA]</scope>
    <source>
        <strain evidence="3 4">CCFEE 5792</strain>
    </source>
</reference>
<comment type="caution">
    <text evidence="3">The sequence shown here is derived from an EMBL/GenBank/DDBJ whole genome shotgun (WGS) entry which is preliminary data.</text>
</comment>
<dbReference type="Pfam" id="PF01987">
    <property type="entry name" value="AIM24"/>
    <property type="match status" value="1"/>
</dbReference>
<sequence>MAYQGQPYNQNPAYGQQYQGQQQYPQQQNYNQQPGQGQYGQPPQQGQYGQPAQQGQWPQQQPGQGQPGFQGDHGNFHGGSYSITHRDTNAVLTLDLAQGTTIKAKPGAMIHMAGTIQLTGKINFSMRKMFTGGQMAESTYAGHGKVALAPTLFGDIVTLQIDGSSQWLIGKDAYLASTADVQKETKSQGIGKALFSGEDLFIYRVIGQGLVWLTSYGAVDKVDLKPGEHYIVDNGHLVAWNTEYKIEKAGGGAMTSMKTGEGLVCRFVGPGTVYIQTRNLDEFASWVRQVAGAAQ</sequence>
<name>A0AAV9N5D5_9EURO</name>
<dbReference type="InterPro" id="IPR036983">
    <property type="entry name" value="AIM24_sf"/>
</dbReference>
<dbReference type="InterPro" id="IPR002838">
    <property type="entry name" value="AIM24"/>
</dbReference>
<evidence type="ECO:0000313" key="4">
    <source>
        <dbReference type="Proteomes" id="UP001358417"/>
    </source>
</evidence>
<organism evidence="3 4">
    <name type="scientific">Exophiala bonariae</name>
    <dbReference type="NCBI Taxonomy" id="1690606"/>
    <lineage>
        <taxon>Eukaryota</taxon>
        <taxon>Fungi</taxon>
        <taxon>Dikarya</taxon>
        <taxon>Ascomycota</taxon>
        <taxon>Pezizomycotina</taxon>
        <taxon>Eurotiomycetes</taxon>
        <taxon>Chaetothyriomycetidae</taxon>
        <taxon>Chaetothyriales</taxon>
        <taxon>Herpotrichiellaceae</taxon>
        <taxon>Exophiala</taxon>
    </lineage>
</organism>
<dbReference type="EMBL" id="JAVRRD010000018">
    <property type="protein sequence ID" value="KAK5049933.1"/>
    <property type="molecule type" value="Genomic_DNA"/>
</dbReference>
<comment type="similarity">
    <text evidence="1">Belongs to the AIM24 family.</text>
</comment>
<dbReference type="RefSeq" id="XP_064704743.1">
    <property type="nucleotide sequence ID" value="XM_064847631.1"/>
</dbReference>
<dbReference type="InterPro" id="IPR016031">
    <property type="entry name" value="Trp_RNA-bd_attenuator-like_dom"/>
</dbReference>
<dbReference type="GO" id="GO:0005739">
    <property type="term" value="C:mitochondrion"/>
    <property type="evidence" value="ECO:0007669"/>
    <property type="project" value="UniProtKB-SubCell"/>
</dbReference>
<dbReference type="AlphaFoldDB" id="A0AAV9N5D5"/>
<keyword evidence="1" id="KW-0496">Mitochondrion</keyword>
<evidence type="ECO:0000313" key="3">
    <source>
        <dbReference type="EMBL" id="KAK5049933.1"/>
    </source>
</evidence>
<dbReference type="SUPFAM" id="SSF51219">
    <property type="entry name" value="TRAP-like"/>
    <property type="match status" value="1"/>
</dbReference>
<comment type="subcellular location">
    <subcellularLocation>
        <location evidence="1">Mitochondrion</location>
    </subcellularLocation>
</comment>
<gene>
    <name evidence="3" type="ORF">LTR84_004052</name>
</gene>
<accession>A0AAV9N5D5</accession>
<evidence type="ECO:0000256" key="2">
    <source>
        <dbReference type="SAM" id="MobiDB-lite"/>
    </source>
</evidence>
<dbReference type="PANTHER" id="PTHR43657:SF1">
    <property type="entry name" value="ALTERED INHERITANCE OF MITOCHONDRIA PROTEIN 24, MITOCHONDRIAL"/>
    <property type="match status" value="1"/>
</dbReference>
<dbReference type="GeneID" id="89972231"/>
<protein>
    <recommendedName>
        <fullName evidence="1">Altered inheritance of mitochondria protein 24, mitochondrial</fullName>
    </recommendedName>
</protein>
<dbReference type="Proteomes" id="UP001358417">
    <property type="component" value="Unassembled WGS sequence"/>
</dbReference>
<dbReference type="PANTHER" id="PTHR43657">
    <property type="entry name" value="TRYPTOPHAN RNA-BINDING ATTENUATOR PROTEIN-LIKE PROTEIN"/>
    <property type="match status" value="1"/>
</dbReference>
<feature type="region of interest" description="Disordered" evidence="2">
    <location>
        <begin position="1"/>
        <end position="82"/>
    </location>
</feature>
<evidence type="ECO:0000256" key="1">
    <source>
        <dbReference type="RuleBase" id="RU363045"/>
    </source>
</evidence>
<keyword evidence="4" id="KW-1185">Reference proteome</keyword>